<name>A0A6J8B348_MYTCO</name>
<dbReference type="PROSITE" id="PS50871">
    <property type="entry name" value="C1Q"/>
    <property type="match status" value="1"/>
</dbReference>
<dbReference type="SUPFAM" id="SSF49842">
    <property type="entry name" value="TNF-like"/>
    <property type="match status" value="1"/>
</dbReference>
<protein>
    <submittedName>
        <fullName evidence="4">C1QL</fullName>
    </submittedName>
</protein>
<evidence type="ECO:0000259" key="3">
    <source>
        <dbReference type="PROSITE" id="PS50871"/>
    </source>
</evidence>
<dbReference type="PRINTS" id="PR00007">
    <property type="entry name" value="COMPLEMNTC1Q"/>
</dbReference>
<dbReference type="InterPro" id="IPR008983">
    <property type="entry name" value="Tumour_necrosis_fac-like_dom"/>
</dbReference>
<dbReference type="SMART" id="SM00110">
    <property type="entry name" value="C1Q"/>
    <property type="match status" value="1"/>
</dbReference>
<dbReference type="PANTHER" id="PTHR15427:SF50">
    <property type="entry name" value="COMPLEMENT C1Q TUMOR NECROSIS FACTOR-RELATED PROTEIN 2-LIKE"/>
    <property type="match status" value="1"/>
</dbReference>
<dbReference type="Gene3D" id="2.60.120.40">
    <property type="match status" value="1"/>
</dbReference>
<evidence type="ECO:0000256" key="2">
    <source>
        <dbReference type="ARBA" id="ARBA00022525"/>
    </source>
</evidence>
<dbReference type="OrthoDB" id="6099519at2759"/>
<comment type="subcellular location">
    <subcellularLocation>
        <location evidence="1">Secreted</location>
    </subcellularLocation>
</comment>
<gene>
    <name evidence="4" type="ORF">MCOR_14511</name>
</gene>
<dbReference type="InterPro" id="IPR050392">
    <property type="entry name" value="Collagen/C1q_domain"/>
</dbReference>
<sequence length="199" mass="21752">MLDLELVGSMAKSHYRLLFLCLLNVVASAVTRKRLLLDDPAAILNRLDKLEKTVQKQSIKFEQLERKLNDTKPAFFAVLSIGGENFGNDQILKFDSVKTNIGGGYDPLTGVFIAPKDGTYQFTGVIYSNGQGADIEAQMNKNHELLLRGYSSGASHAESQVMSGVVTLKTGDHIFIQHRGAAVDNARGDSHSSFSGFMI</sequence>
<evidence type="ECO:0000313" key="5">
    <source>
        <dbReference type="Proteomes" id="UP000507470"/>
    </source>
</evidence>
<dbReference type="Proteomes" id="UP000507470">
    <property type="component" value="Unassembled WGS sequence"/>
</dbReference>
<dbReference type="AlphaFoldDB" id="A0A6J8B348"/>
<dbReference type="Pfam" id="PF00386">
    <property type="entry name" value="C1q"/>
    <property type="match status" value="1"/>
</dbReference>
<keyword evidence="5" id="KW-1185">Reference proteome</keyword>
<dbReference type="PANTHER" id="PTHR15427">
    <property type="entry name" value="EMILIN ELASTIN MICROFIBRIL INTERFACE-LOCATED PROTEIN ELASTIN MICROFIBRIL INTERFACER"/>
    <property type="match status" value="1"/>
</dbReference>
<dbReference type="GO" id="GO:0005576">
    <property type="term" value="C:extracellular region"/>
    <property type="evidence" value="ECO:0007669"/>
    <property type="project" value="UniProtKB-SubCell"/>
</dbReference>
<evidence type="ECO:0000313" key="4">
    <source>
        <dbReference type="EMBL" id="CAC5378298.1"/>
    </source>
</evidence>
<accession>A0A6J8B348</accession>
<organism evidence="4 5">
    <name type="scientific">Mytilus coruscus</name>
    <name type="common">Sea mussel</name>
    <dbReference type="NCBI Taxonomy" id="42192"/>
    <lineage>
        <taxon>Eukaryota</taxon>
        <taxon>Metazoa</taxon>
        <taxon>Spiralia</taxon>
        <taxon>Lophotrochozoa</taxon>
        <taxon>Mollusca</taxon>
        <taxon>Bivalvia</taxon>
        <taxon>Autobranchia</taxon>
        <taxon>Pteriomorphia</taxon>
        <taxon>Mytilida</taxon>
        <taxon>Mytiloidea</taxon>
        <taxon>Mytilidae</taxon>
        <taxon>Mytilinae</taxon>
        <taxon>Mytilus</taxon>
    </lineage>
</organism>
<reference evidence="4 5" key="1">
    <citation type="submission" date="2020-06" db="EMBL/GenBank/DDBJ databases">
        <authorList>
            <person name="Li R."/>
            <person name="Bekaert M."/>
        </authorList>
    </citation>
    <scope>NUCLEOTIDE SEQUENCE [LARGE SCALE GENOMIC DNA]</scope>
    <source>
        <strain evidence="5">wild</strain>
    </source>
</reference>
<dbReference type="InterPro" id="IPR001073">
    <property type="entry name" value="C1q_dom"/>
</dbReference>
<proteinExistence type="predicted"/>
<keyword evidence="2" id="KW-0964">Secreted</keyword>
<dbReference type="EMBL" id="CACVKT020002547">
    <property type="protein sequence ID" value="CAC5378298.1"/>
    <property type="molecule type" value="Genomic_DNA"/>
</dbReference>
<feature type="domain" description="C1q" evidence="3">
    <location>
        <begin position="68"/>
        <end position="199"/>
    </location>
</feature>
<evidence type="ECO:0000256" key="1">
    <source>
        <dbReference type="ARBA" id="ARBA00004613"/>
    </source>
</evidence>